<protein>
    <submittedName>
        <fullName evidence="1">Fucose synthetase</fullName>
    </submittedName>
</protein>
<dbReference type="AlphaFoldDB" id="A0AAW4JTH2"/>
<dbReference type="RefSeq" id="WP_000093099.1">
    <property type="nucleotide sequence ID" value="NZ_CP043876.1"/>
</dbReference>
<dbReference type="GeneID" id="61142070"/>
<name>A0AAW4JTH2_LEPIR</name>
<dbReference type="Proteomes" id="UP000670463">
    <property type="component" value="Unassembled WGS sequence"/>
</dbReference>
<evidence type="ECO:0000313" key="2">
    <source>
        <dbReference type="Proteomes" id="UP000670463"/>
    </source>
</evidence>
<gene>
    <name evidence="1" type="ORF">J6377_04215</name>
</gene>
<organism evidence="1 2">
    <name type="scientific">Leptospira interrogans serovar Icterohaemorrhagiae</name>
    <dbReference type="NCBI Taxonomy" id="90062"/>
    <lineage>
        <taxon>Bacteria</taxon>
        <taxon>Pseudomonadati</taxon>
        <taxon>Spirochaetota</taxon>
        <taxon>Spirochaetia</taxon>
        <taxon>Leptospirales</taxon>
        <taxon>Leptospiraceae</taxon>
        <taxon>Leptospira</taxon>
    </lineage>
</organism>
<proteinExistence type="predicted"/>
<evidence type="ECO:0000313" key="1">
    <source>
        <dbReference type="EMBL" id="MBO8014984.1"/>
    </source>
</evidence>
<sequence>MSSCEFGDVWLHKIFYKFLENSVENIGGGISFTSQDWSSTKAREHVKIGSRIETGICELAETVKEVEGFRYFDFRSDEIPCKLLDVSKLHRMSWKYQVK</sequence>
<dbReference type="Gene3D" id="3.90.25.10">
    <property type="entry name" value="UDP-galactose 4-epimerase, domain 1"/>
    <property type="match status" value="1"/>
</dbReference>
<comment type="caution">
    <text evidence="1">The sequence shown here is derived from an EMBL/GenBank/DDBJ whole genome shotgun (WGS) entry which is preliminary data.</text>
</comment>
<accession>A0AAW4JTH2</accession>
<dbReference type="EMBL" id="JAGGCK010000005">
    <property type="protein sequence ID" value="MBO8014984.1"/>
    <property type="molecule type" value="Genomic_DNA"/>
</dbReference>
<dbReference type="Gene3D" id="3.40.50.720">
    <property type="entry name" value="NAD(P)-binding Rossmann-like Domain"/>
    <property type="match status" value="1"/>
</dbReference>
<reference evidence="1" key="1">
    <citation type="submission" date="2021-03" db="EMBL/GenBank/DDBJ databases">
        <title>Comparative genomic analysis of European sttrains of Leptospira interrogans serovars Copenhageni and Icterohaemorrhagiae.</title>
        <authorList>
            <person name="Arent Z."/>
            <person name="Gurgul A."/>
            <person name="Jasielczuk I."/>
            <person name="Pardyak L."/>
        </authorList>
    </citation>
    <scope>NUCLEOTIDE SEQUENCE</scope>
    <source>
        <strain evidence="1">X240</strain>
    </source>
</reference>